<dbReference type="AlphaFoldDB" id="A0A814V3T5"/>
<evidence type="ECO:0000313" key="2">
    <source>
        <dbReference type="EMBL" id="CAF3771027.1"/>
    </source>
</evidence>
<dbReference type="EMBL" id="CAJNOO010001638">
    <property type="protein sequence ID" value="CAF1181565.1"/>
    <property type="molecule type" value="Genomic_DNA"/>
</dbReference>
<dbReference type="OrthoDB" id="10038516at2759"/>
<organism evidence="1 3">
    <name type="scientific">Rotaria sordida</name>
    <dbReference type="NCBI Taxonomy" id="392033"/>
    <lineage>
        <taxon>Eukaryota</taxon>
        <taxon>Metazoa</taxon>
        <taxon>Spiralia</taxon>
        <taxon>Gnathifera</taxon>
        <taxon>Rotifera</taxon>
        <taxon>Eurotatoria</taxon>
        <taxon>Bdelloidea</taxon>
        <taxon>Philodinida</taxon>
        <taxon>Philodinidae</taxon>
        <taxon>Rotaria</taxon>
    </lineage>
</organism>
<dbReference type="EMBL" id="CAJOAX010002104">
    <property type="protein sequence ID" value="CAF3771027.1"/>
    <property type="molecule type" value="Genomic_DNA"/>
</dbReference>
<protein>
    <submittedName>
        <fullName evidence="1">Uncharacterized protein</fullName>
    </submittedName>
</protein>
<sequence>MRDGNAWIPLLRKLVVFKFLFYIVSLEAINLDSFRTQFWIEEKKWYVTYDRWDDCNSSLLYTNPYCGKHWIRSSYATARLVTESTGLEPTTFPHVNYLSINNISEIDDVLWTQFTRLNHLVIEQNLNTVFEYIATRLDLSHLTSFSCNRADIEIPINDFVRILHSLPQLRSLSLPISILLFLFDRKWPRIVDLNIMSPYPFPFVPLISIQIDSLWHSFNRLETMTFCRETFQDVARLFDNRAITLSTVMIRHSDHLADYDPRLITYEWLDKNTKLRQFDYFCNDAHIVFMLI</sequence>
<dbReference type="Proteomes" id="UP000663882">
    <property type="component" value="Unassembled WGS sequence"/>
</dbReference>
<evidence type="ECO:0000313" key="1">
    <source>
        <dbReference type="EMBL" id="CAF1181565.1"/>
    </source>
</evidence>
<reference evidence="1" key="1">
    <citation type="submission" date="2021-02" db="EMBL/GenBank/DDBJ databases">
        <authorList>
            <person name="Nowell W R."/>
        </authorList>
    </citation>
    <scope>NUCLEOTIDE SEQUENCE</scope>
</reference>
<accession>A0A814V3T5</accession>
<comment type="caution">
    <text evidence="1">The sequence shown here is derived from an EMBL/GenBank/DDBJ whole genome shotgun (WGS) entry which is preliminary data.</text>
</comment>
<gene>
    <name evidence="2" type="ORF">OTI717_LOCUS16660</name>
    <name evidence="1" type="ORF">RFH988_LOCUS23539</name>
</gene>
<evidence type="ECO:0000313" key="3">
    <source>
        <dbReference type="Proteomes" id="UP000663882"/>
    </source>
</evidence>
<dbReference type="Proteomes" id="UP000663823">
    <property type="component" value="Unassembled WGS sequence"/>
</dbReference>
<name>A0A814V3T5_9BILA</name>
<proteinExistence type="predicted"/>